<dbReference type="PROSITE" id="PS51193">
    <property type="entry name" value="HELICASE_ATP_BIND_2"/>
    <property type="match status" value="1"/>
</dbReference>
<proteinExistence type="inferred from homology"/>
<dbReference type="Pfam" id="PF13307">
    <property type="entry name" value="Helicase_C_2"/>
    <property type="match status" value="1"/>
</dbReference>
<feature type="domain" description="Helicase ATP-binding" evidence="16">
    <location>
        <begin position="7"/>
        <end position="294"/>
    </location>
</feature>
<dbReference type="InterPro" id="IPR027417">
    <property type="entry name" value="P-loop_NTPase"/>
</dbReference>
<dbReference type="EC" id="5.6.2.-" evidence="14"/>
<protein>
    <recommendedName>
        <fullName evidence="14">Regulator of telomere elongation helicase 1</fullName>
        <ecNumber evidence="14">5.6.2.-</ecNumber>
    </recommendedName>
</protein>
<dbReference type="Ensembl" id="ENSFCTT00005020682.1">
    <property type="protein sequence ID" value="ENSFCTP00005013577.1"/>
    <property type="gene ID" value="ENSFCTG00005007442.1"/>
</dbReference>
<comment type="subunit">
    <text evidence="14">Interacts with TERF1. Interacts (via PIP-box) with PCNA; the interaction is direct and essential for suppressing telomere fragility. Interacts with MMS19; the interaction mediates the association of RTEL1 with the cytosolic iron-sulfur protein assembly (CIA) complex.</text>
</comment>
<keyword evidence="2 14" id="KW-0479">Metal-binding</keyword>
<reference evidence="17" key="2">
    <citation type="submission" date="2025-08" db="UniProtKB">
        <authorList>
            <consortium name="Ensembl"/>
        </authorList>
    </citation>
    <scope>IDENTIFICATION</scope>
    <source>
        <strain evidence="17">breed Abyssinian</strain>
    </source>
</reference>
<evidence type="ECO:0000256" key="10">
    <source>
        <dbReference type="ARBA" id="ARBA00023125"/>
    </source>
</evidence>
<dbReference type="Gene3D" id="1.20.1160.20">
    <property type="match status" value="2"/>
</dbReference>
<comment type="caution">
    <text evidence="14">Lacks conserved residue(s) required for the propagation of feature annotation.</text>
</comment>
<keyword evidence="5 14" id="KW-0378">Hydrolase</keyword>
<dbReference type="NCBIfam" id="TIGR00604">
    <property type="entry name" value="rad3"/>
    <property type="match status" value="1"/>
</dbReference>
<evidence type="ECO:0000313" key="18">
    <source>
        <dbReference type="Proteomes" id="UP000823872"/>
    </source>
</evidence>
<evidence type="ECO:0000256" key="1">
    <source>
        <dbReference type="ARBA" id="ARBA00022485"/>
    </source>
</evidence>
<comment type="catalytic activity">
    <reaction evidence="14">
        <text>ATP + H2O = ADP + phosphate + H(+)</text>
        <dbReference type="Rhea" id="RHEA:13065"/>
        <dbReference type="ChEBI" id="CHEBI:15377"/>
        <dbReference type="ChEBI" id="CHEBI:15378"/>
        <dbReference type="ChEBI" id="CHEBI:30616"/>
        <dbReference type="ChEBI" id="CHEBI:43474"/>
        <dbReference type="ChEBI" id="CHEBI:456216"/>
    </reaction>
</comment>
<feature type="binding site" evidence="14">
    <location>
        <position position="143"/>
    </location>
    <ligand>
        <name>[4Fe-4S] cluster</name>
        <dbReference type="ChEBI" id="CHEBI:49883"/>
    </ligand>
</feature>
<dbReference type="HAMAP" id="MF_03065">
    <property type="entry name" value="RTEL1"/>
    <property type="match status" value="1"/>
</dbReference>
<keyword evidence="3 14" id="KW-0547">Nucleotide-binding</keyword>
<keyword evidence="12 14" id="KW-0413">Isomerase</keyword>
<dbReference type="CDD" id="cd17970">
    <property type="entry name" value="DEAHc_FancJ"/>
    <property type="match status" value="1"/>
</dbReference>
<dbReference type="SUPFAM" id="SSF52540">
    <property type="entry name" value="P-loop containing nucleoside triphosphate hydrolases"/>
    <property type="match status" value="2"/>
</dbReference>
<feature type="region of interest" description="Disordered" evidence="15">
    <location>
        <begin position="840"/>
        <end position="895"/>
    </location>
</feature>
<dbReference type="InterPro" id="IPR006555">
    <property type="entry name" value="ATP-dep_Helicase_C"/>
</dbReference>
<dbReference type="InterPro" id="IPR049909">
    <property type="entry name" value="Rtel1_HHD"/>
</dbReference>
<dbReference type="GeneTree" id="ENSGT00950000182970"/>
<keyword evidence="18" id="KW-1185">Reference proteome</keyword>
<evidence type="ECO:0000256" key="9">
    <source>
        <dbReference type="ARBA" id="ARBA00023014"/>
    </source>
</evidence>
<keyword evidence="9 14" id="KW-0411">Iron-sulfur</keyword>
<evidence type="ECO:0000256" key="8">
    <source>
        <dbReference type="ARBA" id="ARBA00023004"/>
    </source>
</evidence>
<evidence type="ECO:0000256" key="13">
    <source>
        <dbReference type="ARBA" id="ARBA00023242"/>
    </source>
</evidence>
<dbReference type="Pfam" id="PF23116">
    <property type="entry name" value="HHD_RTEL1"/>
    <property type="match status" value="2"/>
</dbReference>
<comment type="similarity">
    <text evidence="14">Belongs to the helicase family. RAD3/XPD subfamily.</text>
</comment>
<dbReference type="InterPro" id="IPR057498">
    <property type="entry name" value="Rtel1_ARCH"/>
</dbReference>
<keyword evidence="6 14" id="KW-0347">Helicase</keyword>
<evidence type="ECO:0000256" key="12">
    <source>
        <dbReference type="ARBA" id="ARBA00023235"/>
    </source>
</evidence>
<dbReference type="SMART" id="SM00488">
    <property type="entry name" value="DEXDc2"/>
    <property type="match status" value="1"/>
</dbReference>
<feature type="binding site" evidence="14">
    <location>
        <position position="161"/>
    </location>
    <ligand>
        <name>[4Fe-4S] cluster</name>
        <dbReference type="ChEBI" id="CHEBI:49883"/>
    </ligand>
</feature>
<dbReference type="InterPro" id="IPR010614">
    <property type="entry name" value="RAD3-like_helicase_DEAD"/>
</dbReference>
<evidence type="ECO:0000256" key="4">
    <source>
        <dbReference type="ARBA" id="ARBA00022763"/>
    </source>
</evidence>
<dbReference type="InterPro" id="IPR045028">
    <property type="entry name" value="DinG/Rad3-like"/>
</dbReference>
<dbReference type="Gene3D" id="3.40.50.300">
    <property type="entry name" value="P-loop containing nucleotide triphosphate hydrolases"/>
    <property type="match status" value="2"/>
</dbReference>
<name>A0ABI7WTF6_FELCA</name>
<dbReference type="InterPro" id="IPR014013">
    <property type="entry name" value="Helic_SF1/SF2_ATP-bd_DinG/Rad3"/>
</dbReference>
<dbReference type="Proteomes" id="UP000823872">
    <property type="component" value="Chromosome A3"/>
</dbReference>
<dbReference type="CDD" id="cd16449">
    <property type="entry name" value="RING-HC"/>
    <property type="match status" value="1"/>
</dbReference>
<dbReference type="PANTHER" id="PTHR11472:SF34">
    <property type="entry name" value="REGULATOR OF TELOMERE ELONGATION HELICASE 1"/>
    <property type="match status" value="1"/>
</dbReference>
<keyword evidence="7 14" id="KW-0067">ATP-binding</keyword>
<keyword evidence="10 14" id="KW-0238">DNA-binding</keyword>
<comment type="subcellular location">
    <subcellularLocation>
        <location evidence="14">Nucleus</location>
    </subcellularLocation>
    <text evidence="14">Colocalizes with PCNA within the replication foci in S-phase cells.</text>
</comment>
<evidence type="ECO:0000256" key="11">
    <source>
        <dbReference type="ARBA" id="ARBA00023204"/>
    </source>
</evidence>
<keyword evidence="4 14" id="KW-0227">DNA damage</keyword>
<dbReference type="CDD" id="cd18788">
    <property type="entry name" value="SF2_C_XPD"/>
    <property type="match status" value="1"/>
</dbReference>
<feature type="binding site" evidence="14">
    <location>
        <position position="205"/>
    </location>
    <ligand>
        <name>[4Fe-4S] cluster</name>
        <dbReference type="ChEBI" id="CHEBI:49883"/>
    </ligand>
</feature>
<evidence type="ECO:0000256" key="2">
    <source>
        <dbReference type="ARBA" id="ARBA00022723"/>
    </source>
</evidence>
<dbReference type="SMART" id="SM00491">
    <property type="entry name" value="HELICc2"/>
    <property type="match status" value="1"/>
</dbReference>
<dbReference type="CDD" id="cd13932">
    <property type="entry name" value="HN_RTEL1"/>
    <property type="match status" value="1"/>
</dbReference>
<evidence type="ECO:0000256" key="3">
    <source>
        <dbReference type="ARBA" id="ARBA00022741"/>
    </source>
</evidence>
<feature type="binding site" evidence="14">
    <location>
        <position position="170"/>
    </location>
    <ligand>
        <name>[4Fe-4S] cluster</name>
        <dbReference type="ChEBI" id="CHEBI:49883"/>
    </ligand>
</feature>
<dbReference type="PANTHER" id="PTHR11472">
    <property type="entry name" value="DNA REPAIR DEAD HELICASE RAD3/XP-D SUBFAMILY MEMBER"/>
    <property type="match status" value="1"/>
</dbReference>
<evidence type="ECO:0000256" key="15">
    <source>
        <dbReference type="SAM" id="MobiDB-lite"/>
    </source>
</evidence>
<keyword evidence="8 14" id="KW-0408">Iron</keyword>
<feature type="region of interest" description="Disordered" evidence="15">
    <location>
        <begin position="1148"/>
        <end position="1175"/>
    </location>
</feature>
<dbReference type="Pfam" id="PF23109">
    <property type="entry name" value="ARCH_RTEL1"/>
    <property type="match status" value="1"/>
</dbReference>
<organism evidence="17 18">
    <name type="scientific">Felis catus</name>
    <name type="common">Cat</name>
    <name type="synonym">Felis silvestris catus</name>
    <dbReference type="NCBI Taxonomy" id="9685"/>
    <lineage>
        <taxon>Eukaryota</taxon>
        <taxon>Metazoa</taxon>
        <taxon>Chordata</taxon>
        <taxon>Craniata</taxon>
        <taxon>Vertebrata</taxon>
        <taxon>Euteleostomi</taxon>
        <taxon>Mammalia</taxon>
        <taxon>Eutheria</taxon>
        <taxon>Laurasiatheria</taxon>
        <taxon>Carnivora</taxon>
        <taxon>Feliformia</taxon>
        <taxon>Felidae</taxon>
        <taxon>Felinae</taxon>
        <taxon>Felis</taxon>
    </lineage>
</organism>
<accession>A0ABI7WTF6</accession>
<sequence>MPKIALNGVTVDFPFQPYKCQEEYMSKVLECLQKKVNGILESPTGTGKTLCLLCTTLAWREHLRDTISARKIAERAQGVLFVDHTLSWGAAASDGDSTACYSDVPKIIYASRTHSQLTQVISELRSTSYRPRVCVLGSREQLCIHPEVKKQESNHMQIHLCRKKVASRSCHFYNNVEEKSLEQELTTSILDIEDLVKSGNKHKLCPYYLSRNLKQQADIIFMPYNYLLDAKSRRAHSIDLKGTVVIFDEAHNVEKMCEESASFDLTPHDVASGLDAIDQVLEEQTKVAQQGEFHLDFSADSVASGLRMELEDLAKLKVILLRLEGAIDAVELPGNQSGVTKPGSYIFELFAEAQITFQTKGCILDSLDQIIQHLAGRTGPFTNTAGLQKLSDIIQIVFSADPAEGVSSSVMGPGVSQSYKVHIHPDASHQRTARRSDAWNATAARKQGKVLSYWCFSPGHSMRELVRQGVRTLILTSGTLAPVSSFALELQIPFPVCLENPHVIDKHQIWVGIVPKGPDGAQLSSAFDKRFSDACLSSLGKALGNIARVVPHGLLVFFPSYPVMEKSLEFWRARDFARKLESLKPLFVEPRSKGGFSEVVDAYYTRVASPGSSGATFLAVCRGKASEGLDFADTNGRGVIVTGLPYPPRMDPRVVLKMQFLDELKGRSGPGGQLLSGHEWYRQQASRAVNQAIGRVIRHRHDYGAIFLCDHRFTHADARAQLPSWVRPHVKVYDSFGHVIRDVAQFFRVAQKNMPVPAPLLAAPSLGEGEGAVMVAVSPGPLSTRKAKSLDVHVPSLRRRPAGSPTRDAESSLCVEYGRELALAQQRPVGLLAALEHSEHLAGGPGDKASPGEEKAAHVSTLSLPREKRPAQQQKGGRRKIRLVGSREGPAASTQAGRAKLFMVAVKQALSQASFDTFTRALQDYKGSDDFEALVACLGPLFAEDPKKHGLLQGRRECDPKLTLSQGAAGQLDPGQHLNQGRPHLVSGPALAGDPSSCPKEGGSGAPRVEKQGPPVGSAYLADVRKALGSEGCSQLLAALTAYRRDGDFEKVVAVAAALTTSRPEDLHLLERFGAFLRPRHQQRFRQVCADLMGPAAPTAGPEPPGPQDGTPTVPPDLAHGDSRPGPPGQDKPGRTQSKILAFLKPRQAGDAGAPSQPPSAPRRHAPSESGSACPGCGAEDTVPFQCPSCNFHRCRACWRRLLQASRTCPACHAPARKQSITQVFWPEPQ</sequence>
<evidence type="ECO:0000256" key="6">
    <source>
        <dbReference type="ARBA" id="ARBA00022806"/>
    </source>
</evidence>
<keyword evidence="1 14" id="KW-0004">4Fe-4S</keyword>
<gene>
    <name evidence="14" type="primary">RTEL1</name>
</gene>
<evidence type="ECO:0000256" key="5">
    <source>
        <dbReference type="ARBA" id="ARBA00022801"/>
    </source>
</evidence>
<comment type="function">
    <text evidence="14">A probable ATP-dependent DNA helicase implicated in telomere-length regulation, DNA repair and the maintenance of genomic stability. Acts as an anti-recombinase to counteract toxic recombination and limit crossover during meiosis. Regulates meiotic recombination and crossover homeostasis by physically dissociating strand invasion events and thereby promotes noncrossover repair by meiotic synthesis dependent strand annealing (SDSA) as well as disassembly of D loop recombination intermediates. Also disassembles T loops and prevents telomere fragility by counteracting telomeric G4-DNA structures, which together ensure the dynamics and stability of the telomere.</text>
</comment>
<dbReference type="InterPro" id="IPR006554">
    <property type="entry name" value="Helicase-like_DEXD_c2"/>
</dbReference>
<dbReference type="InterPro" id="IPR013020">
    <property type="entry name" value="Rad3/Chl1-like"/>
</dbReference>
<keyword evidence="11 14" id="KW-0234">DNA repair</keyword>
<reference evidence="17 18" key="1">
    <citation type="submission" date="2021-02" db="EMBL/GenBank/DDBJ databases">
        <title>Safari Cat Assemblies.</title>
        <authorList>
            <person name="Bredemeyer K.R."/>
            <person name="Murphy W.J."/>
        </authorList>
    </citation>
    <scope>NUCLEOTIDE SEQUENCE [LARGE SCALE GENOMIC DNA]</scope>
</reference>
<dbReference type="Pfam" id="PF06733">
    <property type="entry name" value="DEAD_2"/>
    <property type="match status" value="1"/>
</dbReference>
<feature type="region of interest" description="Disordered" evidence="15">
    <location>
        <begin position="965"/>
        <end position="1014"/>
    </location>
</feature>
<keyword evidence="13 14" id="KW-0539">Nucleus</keyword>
<evidence type="ECO:0000256" key="7">
    <source>
        <dbReference type="ARBA" id="ARBA00022840"/>
    </source>
</evidence>
<evidence type="ECO:0000313" key="17">
    <source>
        <dbReference type="Ensembl" id="ENSFCTP00005013577.1"/>
    </source>
</evidence>
<reference evidence="17" key="3">
    <citation type="submission" date="2025-09" db="UniProtKB">
        <authorList>
            <consortium name="Ensembl"/>
        </authorList>
    </citation>
    <scope>IDENTIFICATION</scope>
    <source>
        <strain evidence="17">breed Abyssinian</strain>
    </source>
</reference>
<evidence type="ECO:0000256" key="14">
    <source>
        <dbReference type="HAMAP-Rule" id="MF_03065"/>
    </source>
</evidence>
<feature type="region of interest" description="Disordered" evidence="15">
    <location>
        <begin position="1094"/>
        <end position="1135"/>
    </location>
</feature>
<dbReference type="InterPro" id="IPR030845">
    <property type="entry name" value="RTEL1"/>
</dbReference>
<evidence type="ECO:0000259" key="16">
    <source>
        <dbReference type="PROSITE" id="PS51193"/>
    </source>
</evidence>
<feature type="short sequence motif" description="Nuclear localization signal" evidence="14">
    <location>
        <begin position="149"/>
        <end position="165"/>
    </location>
</feature>